<evidence type="ECO:0000256" key="5">
    <source>
        <dbReference type="ARBA" id="ARBA00022989"/>
    </source>
</evidence>
<evidence type="ECO:0000256" key="2">
    <source>
        <dbReference type="ARBA" id="ARBA00006448"/>
    </source>
</evidence>
<evidence type="ECO:0000313" key="10">
    <source>
        <dbReference type="Proteomes" id="UP000013525"/>
    </source>
</evidence>
<sequence length="165" mass="18068">MGGALMELVVRAVIVFFFLWAVTRLVGRSTVGELSTFQLVLFIVMGDLVQQGVTQQDYSVTSAVLAVGVFALLTLALSWTNARFPRTRGVTQGIPVVIVENGTPVAKRLRSERMSIDDLRADARQHGIRDLADVEIAILETNGRVSFFTRSGRPEPPPDDPSPIM</sequence>
<dbReference type="PANTHER" id="PTHR34582">
    <property type="entry name" value="UPF0702 TRANSMEMBRANE PROTEIN YCAP"/>
    <property type="match status" value="1"/>
</dbReference>
<feature type="transmembrane region" description="Helical" evidence="7">
    <location>
        <begin position="6"/>
        <end position="27"/>
    </location>
</feature>
<proteinExistence type="inferred from homology"/>
<evidence type="ECO:0000256" key="7">
    <source>
        <dbReference type="SAM" id="Phobius"/>
    </source>
</evidence>
<keyword evidence="5 7" id="KW-1133">Transmembrane helix</keyword>
<dbReference type="InterPro" id="IPR007353">
    <property type="entry name" value="DUF421"/>
</dbReference>
<name>R7WSU7_9NOCA</name>
<keyword evidence="10" id="KW-1185">Reference proteome</keyword>
<accession>R7WSU7</accession>
<reference evidence="9 10" key="1">
    <citation type="journal article" date="2013" name="Genome Announc.">
        <title>Draft Genome Sequence of Rhodococcus rhodnii Strain LMG5362, a Symbiont of Rhodnius prolixus (Hemiptera, Reduviidae, Triatominae), the Principle Vector of Trypanosoma cruzi.</title>
        <authorList>
            <person name="Pachebat J.A."/>
            <person name="van Keulen G."/>
            <person name="Whitten M.M."/>
            <person name="Girdwood S."/>
            <person name="Del Sol R."/>
            <person name="Dyson P.J."/>
            <person name="Facey P.D."/>
        </authorList>
    </citation>
    <scope>NUCLEOTIDE SEQUENCE [LARGE SCALE GENOMIC DNA]</scope>
    <source>
        <strain evidence="9 10">LMG 5362</strain>
    </source>
</reference>
<dbReference type="Proteomes" id="UP000013525">
    <property type="component" value="Unassembled WGS sequence"/>
</dbReference>
<evidence type="ECO:0000256" key="1">
    <source>
        <dbReference type="ARBA" id="ARBA00004651"/>
    </source>
</evidence>
<dbReference type="Gene3D" id="3.30.240.20">
    <property type="entry name" value="bsu07140 like domains"/>
    <property type="match status" value="1"/>
</dbReference>
<dbReference type="GO" id="GO:0005886">
    <property type="term" value="C:plasma membrane"/>
    <property type="evidence" value="ECO:0007669"/>
    <property type="project" value="UniProtKB-SubCell"/>
</dbReference>
<evidence type="ECO:0000256" key="3">
    <source>
        <dbReference type="ARBA" id="ARBA00022475"/>
    </source>
</evidence>
<organism evidence="9 10">
    <name type="scientific">Rhodococcus rhodnii LMG 5362</name>
    <dbReference type="NCBI Taxonomy" id="1273125"/>
    <lineage>
        <taxon>Bacteria</taxon>
        <taxon>Bacillati</taxon>
        <taxon>Actinomycetota</taxon>
        <taxon>Actinomycetes</taxon>
        <taxon>Mycobacteriales</taxon>
        <taxon>Nocardiaceae</taxon>
        <taxon>Rhodococcus</taxon>
    </lineage>
</organism>
<dbReference type="Pfam" id="PF04239">
    <property type="entry name" value="DUF421"/>
    <property type="match status" value="1"/>
</dbReference>
<comment type="caution">
    <text evidence="9">The sequence shown here is derived from an EMBL/GenBank/DDBJ whole genome shotgun (WGS) entry which is preliminary data.</text>
</comment>
<dbReference type="PATRIC" id="fig|1273125.3.peg.164"/>
<evidence type="ECO:0000313" key="9">
    <source>
        <dbReference type="EMBL" id="EOM78337.1"/>
    </source>
</evidence>
<keyword evidence="3" id="KW-1003">Cell membrane</keyword>
<feature type="domain" description="YetF C-terminal" evidence="8">
    <location>
        <begin position="84"/>
        <end position="152"/>
    </location>
</feature>
<dbReference type="EMBL" id="APMY01000004">
    <property type="protein sequence ID" value="EOM78337.1"/>
    <property type="molecule type" value="Genomic_DNA"/>
</dbReference>
<protein>
    <recommendedName>
        <fullName evidence="8">YetF C-terminal domain-containing protein</fullName>
    </recommendedName>
</protein>
<keyword evidence="4 7" id="KW-0812">Transmembrane</keyword>
<dbReference type="eggNOG" id="COG2323">
    <property type="taxonomic scope" value="Bacteria"/>
</dbReference>
<keyword evidence="6 7" id="KW-0472">Membrane</keyword>
<gene>
    <name evidence="9" type="ORF">Rrhod_0165</name>
</gene>
<dbReference type="AlphaFoldDB" id="R7WSU7"/>
<evidence type="ECO:0000256" key="6">
    <source>
        <dbReference type="ARBA" id="ARBA00023136"/>
    </source>
</evidence>
<dbReference type="PANTHER" id="PTHR34582:SF2">
    <property type="entry name" value="UPF0702 TRANSMEMBRANE PROTEIN YDFR"/>
    <property type="match status" value="1"/>
</dbReference>
<feature type="transmembrane region" description="Helical" evidence="7">
    <location>
        <begin position="59"/>
        <end position="79"/>
    </location>
</feature>
<evidence type="ECO:0000259" key="8">
    <source>
        <dbReference type="Pfam" id="PF04239"/>
    </source>
</evidence>
<comment type="subcellular location">
    <subcellularLocation>
        <location evidence="1">Cell membrane</location>
        <topology evidence="1">Multi-pass membrane protein</topology>
    </subcellularLocation>
</comment>
<evidence type="ECO:0000256" key="4">
    <source>
        <dbReference type="ARBA" id="ARBA00022692"/>
    </source>
</evidence>
<dbReference type="InterPro" id="IPR023090">
    <property type="entry name" value="UPF0702_alpha/beta_dom_sf"/>
</dbReference>
<comment type="similarity">
    <text evidence="2">Belongs to the UPF0702 family.</text>
</comment>